<dbReference type="OrthoDB" id="5100163at2759"/>
<feature type="compositionally biased region" description="Low complexity" evidence="1">
    <location>
        <begin position="127"/>
        <end position="146"/>
    </location>
</feature>
<feature type="compositionally biased region" description="Polar residues" evidence="1">
    <location>
        <begin position="110"/>
        <end position="126"/>
    </location>
</feature>
<dbReference type="AlphaFoldDB" id="A0A8H5YEE0"/>
<organism evidence="2 3">
    <name type="scientific">Fusarium mundagurra</name>
    <dbReference type="NCBI Taxonomy" id="1567541"/>
    <lineage>
        <taxon>Eukaryota</taxon>
        <taxon>Fungi</taxon>
        <taxon>Dikarya</taxon>
        <taxon>Ascomycota</taxon>
        <taxon>Pezizomycotina</taxon>
        <taxon>Sordariomycetes</taxon>
        <taxon>Hypocreomycetidae</taxon>
        <taxon>Hypocreales</taxon>
        <taxon>Nectriaceae</taxon>
        <taxon>Fusarium</taxon>
        <taxon>Fusarium fujikuroi species complex</taxon>
    </lineage>
</organism>
<feature type="compositionally biased region" description="Polar residues" evidence="1">
    <location>
        <begin position="88"/>
        <end position="99"/>
    </location>
</feature>
<dbReference type="Proteomes" id="UP000544331">
    <property type="component" value="Unassembled WGS sequence"/>
</dbReference>
<feature type="region of interest" description="Disordered" evidence="1">
    <location>
        <begin position="421"/>
        <end position="447"/>
    </location>
</feature>
<gene>
    <name evidence="2" type="ORF">FMUND_9874</name>
</gene>
<accession>A0A8H5YEE0</accession>
<dbReference type="EMBL" id="JAAOAN010000351">
    <property type="protein sequence ID" value="KAF5709765.1"/>
    <property type="molecule type" value="Genomic_DNA"/>
</dbReference>
<keyword evidence="3" id="KW-1185">Reference proteome</keyword>
<comment type="caution">
    <text evidence="2">The sequence shown here is derived from an EMBL/GenBank/DDBJ whole genome shotgun (WGS) entry which is preliminary data.</text>
</comment>
<proteinExistence type="predicted"/>
<evidence type="ECO:0000313" key="3">
    <source>
        <dbReference type="Proteomes" id="UP000544331"/>
    </source>
</evidence>
<sequence>MGSETSSGTLPDPSTDELEFRDLQGQATDNDVVFNEEDDDNTALNVCIDNVPIRLPLFPQETFTNPPTYSREETISGIQRGCDSFWNDVQANGSIQPENPVTEAPPPTNVSPTVHSRQQTKSPTETASVPQSSPAPSAAPNVKPVPQAKTRGVKRAREPEPSPQATKRPADENGQPATKKVKSGESPEPRAAKQPTKRNRQPATKEVKPAKPRRYVAILPKPPPLERPMIYQQQSLPVNMLPSRVGFQYVNAPVSFAATGGAVRNLGQQHNRHVQPAQMGLSPHSIPSPHNGNILWSSPVLPQQQARMGISPPGIPLPHSGSTTWSSPGPSVGSWEEVSANSPMDGGALMGRPVARRTESSPMLPQQQAWMGANPHGVPFPHNGDFAWSPPALPPQQLDGGMTMGSMGHHKLRGNAMMYQNNGPVVNAPSSFMRQRQARGPRDVSTK</sequence>
<feature type="compositionally biased region" description="Polar residues" evidence="1">
    <location>
        <begin position="421"/>
        <end position="434"/>
    </location>
</feature>
<protein>
    <submittedName>
        <fullName evidence="2">PH domain-containing protein</fullName>
    </submittedName>
</protein>
<reference evidence="2 3" key="1">
    <citation type="submission" date="2020-05" db="EMBL/GenBank/DDBJ databases">
        <title>Identification and distribution of gene clusters putatively required for synthesis of sphingolipid metabolism inhibitors in phylogenetically diverse species of the filamentous fungus Fusarium.</title>
        <authorList>
            <person name="Kim H.-S."/>
            <person name="Busman M."/>
            <person name="Brown D.W."/>
            <person name="Divon H."/>
            <person name="Uhlig S."/>
            <person name="Proctor R.H."/>
        </authorList>
    </citation>
    <scope>NUCLEOTIDE SEQUENCE [LARGE SCALE GENOMIC DNA]</scope>
    <source>
        <strain evidence="2 3">NRRL 66235</strain>
    </source>
</reference>
<feature type="region of interest" description="Disordered" evidence="1">
    <location>
        <begin position="88"/>
        <end position="212"/>
    </location>
</feature>
<evidence type="ECO:0000256" key="1">
    <source>
        <dbReference type="SAM" id="MobiDB-lite"/>
    </source>
</evidence>
<name>A0A8H5YEE0_9HYPO</name>
<feature type="compositionally biased region" description="Basic and acidic residues" evidence="1">
    <location>
        <begin position="182"/>
        <end position="191"/>
    </location>
</feature>
<evidence type="ECO:0000313" key="2">
    <source>
        <dbReference type="EMBL" id="KAF5709765.1"/>
    </source>
</evidence>